<gene>
    <name evidence="1" type="ORF">AVEN_16824_1</name>
</gene>
<protein>
    <recommendedName>
        <fullName evidence="3">Tesmin/TSO1-like CXC domain-containing protein</fullName>
    </recommendedName>
</protein>
<dbReference type="Proteomes" id="UP000499080">
    <property type="component" value="Unassembled WGS sequence"/>
</dbReference>
<evidence type="ECO:0008006" key="3">
    <source>
        <dbReference type="Google" id="ProtNLM"/>
    </source>
</evidence>
<dbReference type="AlphaFoldDB" id="A0A4Y2BRM2"/>
<evidence type="ECO:0000313" key="2">
    <source>
        <dbReference type="Proteomes" id="UP000499080"/>
    </source>
</evidence>
<dbReference type="EMBL" id="BGPR01000101">
    <property type="protein sequence ID" value="GBL94307.1"/>
    <property type="molecule type" value="Genomic_DNA"/>
</dbReference>
<evidence type="ECO:0000313" key="1">
    <source>
        <dbReference type="EMBL" id="GBL94307.1"/>
    </source>
</evidence>
<keyword evidence="2" id="KW-1185">Reference proteome</keyword>
<accession>A0A4Y2BRM2</accession>
<proteinExistence type="predicted"/>
<organism evidence="1 2">
    <name type="scientific">Araneus ventricosus</name>
    <name type="common">Orbweaver spider</name>
    <name type="synonym">Epeira ventricosa</name>
    <dbReference type="NCBI Taxonomy" id="182803"/>
    <lineage>
        <taxon>Eukaryota</taxon>
        <taxon>Metazoa</taxon>
        <taxon>Ecdysozoa</taxon>
        <taxon>Arthropoda</taxon>
        <taxon>Chelicerata</taxon>
        <taxon>Arachnida</taxon>
        <taxon>Araneae</taxon>
        <taxon>Araneomorphae</taxon>
        <taxon>Entelegynae</taxon>
        <taxon>Araneoidea</taxon>
        <taxon>Araneidae</taxon>
        <taxon>Araneus</taxon>
    </lineage>
</organism>
<dbReference type="OrthoDB" id="8195485at2759"/>
<reference evidence="1 2" key="1">
    <citation type="journal article" date="2019" name="Sci. Rep.">
        <title>Orb-weaving spider Araneus ventricosus genome elucidates the spidroin gene catalogue.</title>
        <authorList>
            <person name="Kono N."/>
            <person name="Nakamura H."/>
            <person name="Ohtoshi R."/>
            <person name="Moran D.A.P."/>
            <person name="Shinohara A."/>
            <person name="Yoshida Y."/>
            <person name="Fujiwara M."/>
            <person name="Mori M."/>
            <person name="Tomita M."/>
            <person name="Arakawa K."/>
        </authorList>
    </citation>
    <scope>NUCLEOTIDE SEQUENCE [LARGE SCALE GENOMIC DNA]</scope>
</reference>
<comment type="caution">
    <text evidence="1">The sequence shown here is derived from an EMBL/GenBank/DDBJ whole genome shotgun (WGS) entry which is preliminary data.</text>
</comment>
<name>A0A4Y2BRM2_ARAVE</name>
<sequence length="190" mass="21355">MAQGPDLAGLRQVKYGFSLQSRSLNEIRFTIFTKSLVQNNLNLDILPPIEEAALLHSWRAFLQVNLWTHVLDPIKWGWKATKHELLPSTSTAVQVPQELLNSTACKCSKGCRNVCGCRRQGMECSPISFNCRGASCTNVPEDIKNWLKLDAYVIISDVETVEELLDEDADNDFEQVQCLQLTSTKDAKVQ</sequence>